<keyword evidence="14" id="KW-1185">Reference proteome</keyword>
<comment type="similarity">
    <text evidence="2">Belongs to the shugoshin family.</text>
</comment>
<comment type="subcellular location">
    <subcellularLocation>
        <location evidence="1">Chromosome</location>
        <location evidence="1">Centromere</location>
    </subcellularLocation>
</comment>
<dbReference type="InterPro" id="IPR011516">
    <property type="entry name" value="Shugoshin_N"/>
</dbReference>
<evidence type="ECO:0000256" key="8">
    <source>
        <dbReference type="ARBA" id="ARBA00023328"/>
    </source>
</evidence>
<dbReference type="Proteomes" id="UP000799118">
    <property type="component" value="Unassembled WGS sequence"/>
</dbReference>
<protein>
    <recommendedName>
        <fullName evidence="15">Shugoshin C-terminal domain-containing protein</fullName>
    </recommendedName>
</protein>
<feature type="compositionally biased region" description="Low complexity" evidence="10">
    <location>
        <begin position="477"/>
        <end position="492"/>
    </location>
</feature>
<feature type="compositionally biased region" description="Basic and acidic residues" evidence="10">
    <location>
        <begin position="264"/>
        <end position="293"/>
    </location>
</feature>
<dbReference type="GO" id="GO:0000779">
    <property type="term" value="C:condensed chromosome, centromeric region"/>
    <property type="evidence" value="ECO:0007669"/>
    <property type="project" value="UniProtKB-ARBA"/>
</dbReference>
<gene>
    <name evidence="13" type="ORF">BT96DRAFT_970421</name>
</gene>
<dbReference type="InterPro" id="IPR011515">
    <property type="entry name" value="Shugoshin_C"/>
</dbReference>
<evidence type="ECO:0008006" key="15">
    <source>
        <dbReference type="Google" id="ProtNLM"/>
    </source>
</evidence>
<dbReference type="GO" id="GO:0045132">
    <property type="term" value="P:meiotic chromosome segregation"/>
    <property type="evidence" value="ECO:0007669"/>
    <property type="project" value="InterPro"/>
</dbReference>
<feature type="compositionally biased region" description="Polar residues" evidence="10">
    <location>
        <begin position="296"/>
        <end position="305"/>
    </location>
</feature>
<feature type="coiled-coil region" evidence="9">
    <location>
        <begin position="46"/>
        <end position="91"/>
    </location>
</feature>
<feature type="compositionally biased region" description="Basic and acidic residues" evidence="10">
    <location>
        <begin position="318"/>
        <end position="329"/>
    </location>
</feature>
<keyword evidence="7" id="KW-0131">Cell cycle</keyword>
<proteinExistence type="inferred from homology"/>
<keyword evidence="3" id="KW-0158">Chromosome</keyword>
<feature type="compositionally biased region" description="Polar residues" evidence="10">
    <location>
        <begin position="348"/>
        <end position="358"/>
    </location>
</feature>
<dbReference type="EMBL" id="ML769389">
    <property type="protein sequence ID" value="KAE9408973.1"/>
    <property type="molecule type" value="Genomic_DNA"/>
</dbReference>
<feature type="region of interest" description="Disordered" evidence="10">
    <location>
        <begin position="111"/>
        <end position="569"/>
    </location>
</feature>
<evidence type="ECO:0000313" key="14">
    <source>
        <dbReference type="Proteomes" id="UP000799118"/>
    </source>
</evidence>
<accession>A0A6A4IGX7</accession>
<dbReference type="Pfam" id="PF07558">
    <property type="entry name" value="Shugoshin_N"/>
    <property type="match status" value="1"/>
</dbReference>
<keyword evidence="6 9" id="KW-0175">Coiled coil</keyword>
<evidence type="ECO:0000256" key="10">
    <source>
        <dbReference type="SAM" id="MobiDB-lite"/>
    </source>
</evidence>
<name>A0A6A4IGX7_9AGAR</name>
<keyword evidence="8" id="KW-0137">Centromere</keyword>
<evidence type="ECO:0000256" key="2">
    <source>
        <dbReference type="ARBA" id="ARBA00010845"/>
    </source>
</evidence>
<dbReference type="OrthoDB" id="5394106at2759"/>
<evidence type="ECO:0000256" key="7">
    <source>
        <dbReference type="ARBA" id="ARBA00023306"/>
    </source>
</evidence>
<evidence type="ECO:0000259" key="11">
    <source>
        <dbReference type="Pfam" id="PF07557"/>
    </source>
</evidence>
<feature type="compositionally biased region" description="Acidic residues" evidence="10">
    <location>
        <begin position="514"/>
        <end position="526"/>
    </location>
</feature>
<feature type="compositionally biased region" description="Low complexity" evidence="10">
    <location>
        <begin position="330"/>
        <end position="347"/>
    </location>
</feature>
<evidence type="ECO:0000256" key="9">
    <source>
        <dbReference type="SAM" id="Coils"/>
    </source>
</evidence>
<evidence type="ECO:0000256" key="5">
    <source>
        <dbReference type="ARBA" id="ARBA00022829"/>
    </source>
</evidence>
<sequence>MSRRESRVSMSARQNDALFEFESFKKKFLLANKHITKLNSSLAMRIEELNAQISTLYTENLRLRASEINLAAQLKREREKSRKVIAETEAAALGLTKHMSFLRQAFCIAEAPSSSSSPSPPRATQRPLPSAESPNSPVYPRLSRPPTISQIYEDEEPSDPTEDDDQVKERSPSPRRKSKTKRLSASRLPLPARISSPPPIDYPTPGFSKRKPLRRQSGLLARQDSPVLGSPEVEEEDDLAAFDEQGDEEEEPPVVKKEKRKVAKDKGKEKEHDVSLRKKLRDEMGNEGKKFKLADVTNSPRSRPAQSADPVVSEIELEVAHSSHSRREFLSSSPPRPSTSFRSGSTSYLPTPHNSSSPPEIPSLKPSMDDPVPEPEPAPTGGRERRVRKSVNYAEPKLNTKMRNPDSEPGSRKRKSASAIMSSRSEKRIEVSEADRENDDTDAGARSSLEGPAPGQSSRAKHRTVATGPDPTQLPLPASRPGSSADAAPPSSTILPPRQSKSKSQSRAYLNLYAEDDASSESDGADTEYVPSSVTGKGGSSWVTDRRRGGKATTSKHDDEALRRHSLAV</sequence>
<feature type="compositionally biased region" description="Acidic residues" evidence="10">
    <location>
        <begin position="152"/>
        <end position="166"/>
    </location>
</feature>
<feature type="compositionally biased region" description="Basic and acidic residues" evidence="10">
    <location>
        <begin position="424"/>
        <end position="435"/>
    </location>
</feature>
<organism evidence="13 14">
    <name type="scientific">Gymnopus androsaceus JB14</name>
    <dbReference type="NCBI Taxonomy" id="1447944"/>
    <lineage>
        <taxon>Eukaryota</taxon>
        <taxon>Fungi</taxon>
        <taxon>Dikarya</taxon>
        <taxon>Basidiomycota</taxon>
        <taxon>Agaricomycotina</taxon>
        <taxon>Agaricomycetes</taxon>
        <taxon>Agaricomycetidae</taxon>
        <taxon>Agaricales</taxon>
        <taxon>Marasmiineae</taxon>
        <taxon>Omphalotaceae</taxon>
        <taxon>Gymnopus</taxon>
    </lineage>
</organism>
<dbReference type="GO" id="GO:0005634">
    <property type="term" value="C:nucleus"/>
    <property type="evidence" value="ECO:0007669"/>
    <property type="project" value="InterPro"/>
</dbReference>
<feature type="compositionally biased region" description="Acidic residues" evidence="10">
    <location>
        <begin position="232"/>
        <end position="252"/>
    </location>
</feature>
<dbReference type="Pfam" id="PF07557">
    <property type="entry name" value="Shugoshin_C"/>
    <property type="match status" value="1"/>
</dbReference>
<evidence type="ECO:0000256" key="4">
    <source>
        <dbReference type="ARBA" id="ARBA00022618"/>
    </source>
</evidence>
<dbReference type="AlphaFoldDB" id="A0A6A4IGX7"/>
<reference evidence="13" key="1">
    <citation type="journal article" date="2019" name="Environ. Microbiol.">
        <title>Fungal ecological strategies reflected in gene transcription - a case study of two litter decomposers.</title>
        <authorList>
            <person name="Barbi F."/>
            <person name="Kohler A."/>
            <person name="Barry K."/>
            <person name="Baskaran P."/>
            <person name="Daum C."/>
            <person name="Fauchery L."/>
            <person name="Ihrmark K."/>
            <person name="Kuo A."/>
            <person name="LaButti K."/>
            <person name="Lipzen A."/>
            <person name="Morin E."/>
            <person name="Grigoriev I.V."/>
            <person name="Henrissat B."/>
            <person name="Lindahl B."/>
            <person name="Martin F."/>
        </authorList>
    </citation>
    <scope>NUCLEOTIDE SEQUENCE</scope>
    <source>
        <strain evidence="13">JB14</strain>
    </source>
</reference>
<keyword evidence="4" id="KW-0132">Cell division</keyword>
<feature type="domain" description="Shugoshin C-terminal" evidence="11">
    <location>
        <begin position="383"/>
        <end position="404"/>
    </location>
</feature>
<evidence type="ECO:0000313" key="13">
    <source>
        <dbReference type="EMBL" id="KAE9408973.1"/>
    </source>
</evidence>
<evidence type="ECO:0000256" key="3">
    <source>
        <dbReference type="ARBA" id="ARBA00022454"/>
    </source>
</evidence>
<evidence type="ECO:0000259" key="12">
    <source>
        <dbReference type="Pfam" id="PF07558"/>
    </source>
</evidence>
<evidence type="ECO:0000256" key="6">
    <source>
        <dbReference type="ARBA" id="ARBA00023054"/>
    </source>
</evidence>
<feature type="compositionally biased region" description="Basic residues" evidence="10">
    <location>
        <begin position="173"/>
        <end position="184"/>
    </location>
</feature>
<evidence type="ECO:0000256" key="1">
    <source>
        <dbReference type="ARBA" id="ARBA00004584"/>
    </source>
</evidence>
<dbReference type="GO" id="GO:0051301">
    <property type="term" value="P:cell division"/>
    <property type="evidence" value="ECO:0007669"/>
    <property type="project" value="UniProtKB-KW"/>
</dbReference>
<keyword evidence="5" id="KW-0159">Chromosome partition</keyword>
<feature type="domain" description="Shugoshin N-terminal coiled-coil" evidence="12">
    <location>
        <begin position="25"/>
        <end position="65"/>
    </location>
</feature>